<dbReference type="Proteomes" id="UP000059574">
    <property type="component" value="Chromosome"/>
</dbReference>
<keyword evidence="1" id="KW-0678">Repressor</keyword>
<accession>A0A0S2LYP5</accession>
<proteinExistence type="predicted"/>
<dbReference type="CDD" id="cd06267">
    <property type="entry name" value="PBP1_LacI_sugar_binding-like"/>
    <property type="match status" value="1"/>
</dbReference>
<dbReference type="InterPro" id="IPR028082">
    <property type="entry name" value="Peripla_BP_I"/>
</dbReference>
<dbReference type="AlphaFoldDB" id="A0A0S2LYP5"/>
<dbReference type="Gene3D" id="1.10.260.40">
    <property type="entry name" value="lambda repressor-like DNA-binding domains"/>
    <property type="match status" value="1"/>
</dbReference>
<dbReference type="GO" id="GO:0000976">
    <property type="term" value="F:transcription cis-regulatory region binding"/>
    <property type="evidence" value="ECO:0007669"/>
    <property type="project" value="TreeGrafter"/>
</dbReference>
<dbReference type="EMBL" id="CP013200">
    <property type="protein sequence ID" value="ALO66368.1"/>
    <property type="molecule type" value="Genomic_DNA"/>
</dbReference>
<dbReference type="SUPFAM" id="SSF53822">
    <property type="entry name" value="Periplasmic binding protein-like I"/>
    <property type="match status" value="1"/>
</dbReference>
<evidence type="ECO:0000256" key="1">
    <source>
        <dbReference type="ARBA" id="ARBA00022491"/>
    </source>
</evidence>
<evidence type="ECO:0000313" key="7">
    <source>
        <dbReference type="Proteomes" id="UP000059574"/>
    </source>
</evidence>
<dbReference type="SMART" id="SM00354">
    <property type="entry name" value="HTH_LACI"/>
    <property type="match status" value="1"/>
</dbReference>
<dbReference type="PROSITE" id="PS50932">
    <property type="entry name" value="HTH_LACI_2"/>
    <property type="match status" value="1"/>
</dbReference>
<evidence type="ECO:0000259" key="5">
    <source>
        <dbReference type="PROSITE" id="PS50932"/>
    </source>
</evidence>
<dbReference type="InterPro" id="IPR001761">
    <property type="entry name" value="Peripla_BP/Lac1_sug-bd_dom"/>
</dbReference>
<dbReference type="RefSeq" id="WP_062287080.1">
    <property type="nucleotide sequence ID" value="NZ_CP013200.1"/>
</dbReference>
<dbReference type="InterPro" id="IPR000843">
    <property type="entry name" value="HTH_LacI"/>
</dbReference>
<evidence type="ECO:0000313" key="6">
    <source>
        <dbReference type="EMBL" id="ALO66368.1"/>
    </source>
</evidence>
<sequence>MTDTNQTDAVPGRAVTTPRSGKASATIYDIAALAGVNPSTVSRALSKPGRVSAKTQQKILDAAEELNYQVNIFARALPTGRTQTVGLIVSDITNPAFFDIIRGAETAAASRDYTLMLAESTESAEHEMTAAKRMLATVDGLILASPRLADAEIQELAAKKPVVLINRRVDGVASIVADTETGVAEAVRHLAAMGHTSVSYVAGPERSWMSARRWDSIKARCDWHGMKLSQVASGMPTVEGGRRAAAVVKDGDATAVFCYNDLMAIGLMRELQGAGVSIPDQLSILGFDNIFGSDFTTPPLSTIKSPLHELGVTALRRLLEFIVPGDQAGVVESSAGADAAGPGAVGQGGAGTGGAAAAALSTELVLRGSTGAARPA</sequence>
<protein>
    <submittedName>
        <fullName evidence="6">LacI family transcriptional regulator</fullName>
    </submittedName>
</protein>
<keyword evidence="3" id="KW-0238">DNA-binding</keyword>
<reference evidence="7" key="1">
    <citation type="submission" date="2015-11" db="EMBL/GenBank/DDBJ databases">
        <authorList>
            <person name="Kumar R."/>
            <person name="Singh D."/>
            <person name="Swarnkar M.K."/>
            <person name="Singh A.K."/>
            <person name="Kumar S."/>
        </authorList>
    </citation>
    <scope>NUCLEOTIDE SEQUENCE [LARGE SCALE GENOMIC DNA]</scope>
    <source>
        <strain evidence="7">ERGS4:06</strain>
    </source>
</reference>
<evidence type="ECO:0000256" key="4">
    <source>
        <dbReference type="ARBA" id="ARBA00023163"/>
    </source>
</evidence>
<organism evidence="6 7">
    <name type="scientific">Arthrobacter alpinus</name>
    <dbReference type="NCBI Taxonomy" id="656366"/>
    <lineage>
        <taxon>Bacteria</taxon>
        <taxon>Bacillati</taxon>
        <taxon>Actinomycetota</taxon>
        <taxon>Actinomycetes</taxon>
        <taxon>Micrococcales</taxon>
        <taxon>Micrococcaceae</taxon>
        <taxon>Arthrobacter</taxon>
    </lineage>
</organism>
<dbReference type="PANTHER" id="PTHR30146:SF148">
    <property type="entry name" value="HTH-TYPE TRANSCRIPTIONAL REPRESSOR PURR-RELATED"/>
    <property type="match status" value="1"/>
</dbReference>
<dbReference type="Gene3D" id="3.40.50.2300">
    <property type="match status" value="2"/>
</dbReference>
<dbReference type="SUPFAM" id="SSF47413">
    <property type="entry name" value="lambda repressor-like DNA-binding domains"/>
    <property type="match status" value="1"/>
</dbReference>
<feature type="domain" description="HTH lacI-type" evidence="5">
    <location>
        <begin position="25"/>
        <end position="79"/>
    </location>
</feature>
<name>A0A0S2LYP5_9MICC</name>
<gene>
    <name evidence="6" type="ORF">AS189_07525</name>
</gene>
<dbReference type="PANTHER" id="PTHR30146">
    <property type="entry name" value="LACI-RELATED TRANSCRIPTIONAL REPRESSOR"/>
    <property type="match status" value="1"/>
</dbReference>
<evidence type="ECO:0000256" key="3">
    <source>
        <dbReference type="ARBA" id="ARBA00023125"/>
    </source>
</evidence>
<reference evidence="6 7" key="2">
    <citation type="journal article" date="2016" name="J. Biotechnol.">
        <title>Complete genome sequence of Arthrobacter alpinus ERGS4:06, a yellow pigmented bacterium tolerant to cold and radiations isolated from Sikkim Himalaya.</title>
        <authorList>
            <person name="Kumar R."/>
            <person name="Singh D."/>
            <person name="Swarnkar M.K."/>
            <person name="Singh A.K."/>
            <person name="Kumar S."/>
        </authorList>
    </citation>
    <scope>NUCLEOTIDE SEQUENCE [LARGE SCALE GENOMIC DNA]</scope>
    <source>
        <strain evidence="6 7">ERGS4:06</strain>
    </source>
</reference>
<evidence type="ECO:0000256" key="2">
    <source>
        <dbReference type="ARBA" id="ARBA00023015"/>
    </source>
</evidence>
<dbReference type="CDD" id="cd01392">
    <property type="entry name" value="HTH_LacI"/>
    <property type="match status" value="1"/>
</dbReference>
<dbReference type="InterPro" id="IPR010982">
    <property type="entry name" value="Lambda_DNA-bd_dom_sf"/>
</dbReference>
<dbReference type="Pfam" id="PF00356">
    <property type="entry name" value="LacI"/>
    <property type="match status" value="1"/>
</dbReference>
<keyword evidence="4" id="KW-0804">Transcription</keyword>
<keyword evidence="2" id="KW-0805">Transcription regulation</keyword>
<dbReference type="GO" id="GO:0003700">
    <property type="term" value="F:DNA-binding transcription factor activity"/>
    <property type="evidence" value="ECO:0007669"/>
    <property type="project" value="TreeGrafter"/>
</dbReference>
<dbReference type="Pfam" id="PF00532">
    <property type="entry name" value="Peripla_BP_1"/>
    <property type="match status" value="1"/>
</dbReference>